<gene>
    <name evidence="1" type="ORF">KZC48_01060</name>
</gene>
<protein>
    <submittedName>
        <fullName evidence="1">Uncharacterized protein</fullName>
    </submittedName>
</protein>
<dbReference type="EMBL" id="JAHWXI010000001">
    <property type="protein sequence ID" value="MDN4462992.1"/>
    <property type="molecule type" value="Genomic_DNA"/>
</dbReference>
<evidence type="ECO:0000313" key="2">
    <source>
        <dbReference type="Proteomes" id="UP001172731"/>
    </source>
</evidence>
<evidence type="ECO:0000313" key="1">
    <source>
        <dbReference type="EMBL" id="MDN4462992.1"/>
    </source>
</evidence>
<keyword evidence="2" id="KW-1185">Reference proteome</keyword>
<accession>A0ABT8FNU4</accession>
<organism evidence="1 2">
    <name type="scientific">Microbacterium aurantiacum</name>
    <dbReference type="NCBI Taxonomy" id="162393"/>
    <lineage>
        <taxon>Bacteria</taxon>
        <taxon>Bacillati</taxon>
        <taxon>Actinomycetota</taxon>
        <taxon>Actinomycetes</taxon>
        <taxon>Micrococcales</taxon>
        <taxon>Microbacteriaceae</taxon>
        <taxon>Microbacterium</taxon>
    </lineage>
</organism>
<dbReference type="Proteomes" id="UP001172731">
    <property type="component" value="Unassembled WGS sequence"/>
</dbReference>
<reference evidence="1" key="1">
    <citation type="submission" date="2021-06" db="EMBL/GenBank/DDBJ databases">
        <title>Genome-based taxonomic framework of Microbacterium strains isolated from marine environment, the description of four new species and reclassification of four preexisting species.</title>
        <authorList>
            <person name="Lee S.D."/>
            <person name="Kim S.-M."/>
            <person name="Byeon Y.-S."/>
            <person name="Yang H.L."/>
            <person name="Kim I.S."/>
        </authorList>
    </citation>
    <scope>NUCLEOTIDE SEQUENCE</scope>
    <source>
        <strain evidence="1">KACC 20510</strain>
    </source>
</reference>
<sequence length="57" mass="5809">MGGAAGAGPSPCGDGCRRIRVDSTSPLELRAQFPGASLQFIKDGDRIGVFLGSDDAD</sequence>
<proteinExistence type="predicted"/>
<name>A0ABT8FNU4_9MICO</name>
<dbReference type="RefSeq" id="WP_301132024.1">
    <property type="nucleotide sequence ID" value="NZ_BAAAUQ010000002.1"/>
</dbReference>
<comment type="caution">
    <text evidence="1">The sequence shown here is derived from an EMBL/GenBank/DDBJ whole genome shotgun (WGS) entry which is preliminary data.</text>
</comment>